<reference evidence="2" key="1">
    <citation type="submission" date="2017-05" db="UniProtKB">
        <authorList>
            <consortium name="EnsemblMetazoa"/>
        </authorList>
    </citation>
    <scope>IDENTIFICATION</scope>
</reference>
<sequence>MDMDLNVIAIGEVSHDKPDDGLSGKPATKAPEVQPDDAVLIAIRKLTKEVHELPKRVAEAIVTNPNQKANIDGP</sequence>
<protein>
    <submittedName>
        <fullName evidence="2">Uncharacterized protein</fullName>
    </submittedName>
</protein>
<feature type="compositionally biased region" description="Basic and acidic residues" evidence="1">
    <location>
        <begin position="13"/>
        <end position="22"/>
    </location>
</feature>
<dbReference type="EnsemblMetazoa" id="Aqu2.1.01259_001">
    <property type="protein sequence ID" value="Aqu2.1.01259_001"/>
    <property type="gene ID" value="Aqu2.1.01259"/>
</dbReference>
<accession>A0A1X7SGP1</accession>
<dbReference type="InParanoid" id="A0A1X7SGP1"/>
<dbReference type="AlphaFoldDB" id="A0A1X7SGP1"/>
<feature type="region of interest" description="Disordered" evidence="1">
    <location>
        <begin position="10"/>
        <end position="33"/>
    </location>
</feature>
<proteinExistence type="predicted"/>
<evidence type="ECO:0000313" key="2">
    <source>
        <dbReference type="EnsemblMetazoa" id="Aqu2.1.01259_001"/>
    </source>
</evidence>
<organism evidence="2">
    <name type="scientific">Amphimedon queenslandica</name>
    <name type="common">Sponge</name>
    <dbReference type="NCBI Taxonomy" id="400682"/>
    <lineage>
        <taxon>Eukaryota</taxon>
        <taxon>Metazoa</taxon>
        <taxon>Porifera</taxon>
        <taxon>Demospongiae</taxon>
        <taxon>Heteroscleromorpha</taxon>
        <taxon>Haplosclerida</taxon>
        <taxon>Niphatidae</taxon>
        <taxon>Amphimedon</taxon>
    </lineage>
</organism>
<name>A0A1X7SGP1_AMPQE</name>
<evidence type="ECO:0000256" key="1">
    <source>
        <dbReference type="SAM" id="MobiDB-lite"/>
    </source>
</evidence>